<dbReference type="InterPro" id="IPR041049">
    <property type="entry name" value="DUF5615"/>
</dbReference>
<dbReference type="EMBL" id="VFIA01000015">
    <property type="protein sequence ID" value="MBC3792384.1"/>
    <property type="molecule type" value="Genomic_DNA"/>
</dbReference>
<gene>
    <name evidence="2" type="ORF">FH603_2896</name>
</gene>
<evidence type="ECO:0000313" key="2">
    <source>
        <dbReference type="EMBL" id="MBC3792384.1"/>
    </source>
</evidence>
<proteinExistence type="predicted"/>
<evidence type="ECO:0000259" key="1">
    <source>
        <dbReference type="Pfam" id="PF18480"/>
    </source>
</evidence>
<name>A0ABR6W740_9BACT</name>
<dbReference type="Proteomes" id="UP000700732">
    <property type="component" value="Unassembled WGS sequence"/>
</dbReference>
<sequence length="117" mass="13634">MMFLVDEQLPALLAEWLCTKGHDAVHVSALLTNTRIPDGYIGERSMIEKRVVISKDVDFLNTYLIKKQPYKLVYITTGNLKNRDLLDLFRSQFKSLLHILETAHVVELNRDVMNIWF</sequence>
<protein>
    <submittedName>
        <fullName evidence="2">Nuclease of putative toxin-antitoxin system</fullName>
    </submittedName>
</protein>
<accession>A0ABR6W740</accession>
<organism evidence="2 3">
    <name type="scientific">Spirosoma utsteinense</name>
    <dbReference type="NCBI Taxonomy" id="2585773"/>
    <lineage>
        <taxon>Bacteria</taxon>
        <taxon>Pseudomonadati</taxon>
        <taxon>Bacteroidota</taxon>
        <taxon>Cytophagia</taxon>
        <taxon>Cytophagales</taxon>
        <taxon>Cytophagaceae</taxon>
        <taxon>Spirosoma</taxon>
    </lineage>
</organism>
<dbReference type="Pfam" id="PF18480">
    <property type="entry name" value="DUF5615"/>
    <property type="match status" value="1"/>
</dbReference>
<dbReference type="RefSeq" id="WP_186738160.1">
    <property type="nucleotide sequence ID" value="NZ_VFIA01000015.1"/>
</dbReference>
<comment type="caution">
    <text evidence="2">The sequence shown here is derived from an EMBL/GenBank/DDBJ whole genome shotgun (WGS) entry which is preliminary data.</text>
</comment>
<feature type="domain" description="DUF5615" evidence="1">
    <location>
        <begin position="1"/>
        <end position="109"/>
    </location>
</feature>
<evidence type="ECO:0000313" key="3">
    <source>
        <dbReference type="Proteomes" id="UP000700732"/>
    </source>
</evidence>
<reference evidence="2 3" key="1">
    <citation type="submission" date="2019-06" db="EMBL/GenBank/DDBJ databases">
        <title>Spirosoma utsteinense sp. nov. isolated from Antarctic ice-free soils.</title>
        <authorList>
            <person name="Tahon G."/>
        </authorList>
    </citation>
    <scope>NUCLEOTIDE SEQUENCE [LARGE SCALE GENOMIC DNA]</scope>
    <source>
        <strain evidence="2 3">LMG 31447</strain>
    </source>
</reference>
<keyword evidence="3" id="KW-1185">Reference proteome</keyword>